<dbReference type="AlphaFoldDB" id="A0A9D4WLG8"/>
<accession>A0A9D4WLG8</accession>
<dbReference type="Gramene" id="Psat05G0115900-T1">
    <property type="protein sequence ID" value="KAI5403902.1"/>
    <property type="gene ID" value="KIW84_051159"/>
</dbReference>
<organism evidence="1 2">
    <name type="scientific">Pisum sativum</name>
    <name type="common">Garden pea</name>
    <name type="synonym">Lathyrus oleraceus</name>
    <dbReference type="NCBI Taxonomy" id="3888"/>
    <lineage>
        <taxon>Eukaryota</taxon>
        <taxon>Viridiplantae</taxon>
        <taxon>Streptophyta</taxon>
        <taxon>Embryophyta</taxon>
        <taxon>Tracheophyta</taxon>
        <taxon>Spermatophyta</taxon>
        <taxon>Magnoliopsida</taxon>
        <taxon>eudicotyledons</taxon>
        <taxon>Gunneridae</taxon>
        <taxon>Pentapetalae</taxon>
        <taxon>rosids</taxon>
        <taxon>fabids</taxon>
        <taxon>Fabales</taxon>
        <taxon>Fabaceae</taxon>
        <taxon>Papilionoideae</taxon>
        <taxon>50 kb inversion clade</taxon>
        <taxon>NPAAA clade</taxon>
        <taxon>Hologalegina</taxon>
        <taxon>IRL clade</taxon>
        <taxon>Fabeae</taxon>
        <taxon>Lathyrus</taxon>
    </lineage>
</organism>
<proteinExistence type="predicted"/>
<keyword evidence="2" id="KW-1185">Reference proteome</keyword>
<reference evidence="1 2" key="1">
    <citation type="journal article" date="2022" name="Nat. Genet.">
        <title>Improved pea reference genome and pan-genome highlight genomic features and evolutionary characteristics.</title>
        <authorList>
            <person name="Yang T."/>
            <person name="Liu R."/>
            <person name="Luo Y."/>
            <person name="Hu S."/>
            <person name="Wang D."/>
            <person name="Wang C."/>
            <person name="Pandey M.K."/>
            <person name="Ge S."/>
            <person name="Xu Q."/>
            <person name="Li N."/>
            <person name="Li G."/>
            <person name="Huang Y."/>
            <person name="Saxena R.K."/>
            <person name="Ji Y."/>
            <person name="Li M."/>
            <person name="Yan X."/>
            <person name="He Y."/>
            <person name="Liu Y."/>
            <person name="Wang X."/>
            <person name="Xiang C."/>
            <person name="Varshney R.K."/>
            <person name="Ding H."/>
            <person name="Gao S."/>
            <person name="Zong X."/>
        </authorList>
    </citation>
    <scope>NUCLEOTIDE SEQUENCE [LARGE SCALE GENOMIC DNA]</scope>
    <source>
        <strain evidence="1 2">cv. Zhongwan 6</strain>
    </source>
</reference>
<dbReference type="EMBL" id="JAMSHJ010000005">
    <property type="protein sequence ID" value="KAI5403902.1"/>
    <property type="molecule type" value="Genomic_DNA"/>
</dbReference>
<dbReference type="Proteomes" id="UP001058974">
    <property type="component" value="Chromosome 5"/>
</dbReference>
<name>A0A9D4WLG8_PEA</name>
<protein>
    <submittedName>
        <fullName evidence="1">Uncharacterized protein</fullName>
    </submittedName>
</protein>
<evidence type="ECO:0000313" key="1">
    <source>
        <dbReference type="EMBL" id="KAI5403902.1"/>
    </source>
</evidence>
<evidence type="ECO:0000313" key="2">
    <source>
        <dbReference type="Proteomes" id="UP001058974"/>
    </source>
</evidence>
<sequence length="100" mass="11024">MASPFLKSKKCVLTLAYPLANLNFPLPPTTANSRAFGSVTGFLEKTLKELPLNFPVVKPKSAYITRVRFSLLLEDKYRPCAFPITLELSFGPSLRGSSMA</sequence>
<comment type="caution">
    <text evidence="1">The sequence shown here is derived from an EMBL/GenBank/DDBJ whole genome shotgun (WGS) entry which is preliminary data.</text>
</comment>
<gene>
    <name evidence="1" type="ORF">KIW84_051159</name>
</gene>